<dbReference type="Pfam" id="PF07277">
    <property type="entry name" value="SapC"/>
    <property type="match status" value="1"/>
</dbReference>
<name>A0AA42CFF1_9PROT</name>
<sequence length="251" mass="26993">MSDAQTAPVLPLFFKRVVGVNPNLHAGLRLDRSAGYGFSAQAQSVPLGLGEFEAASQHYPILFTTGPNPTPVALLGLAEASNLFLLPDGATWRQGAYIPAYVRAFPFIFVEDASTKTVYVGMEPDAACLSTDSGAPLFEDDKPTAALNEAIAFCSTFRDNMAAAAAFARALDAQGLLEEEEATVNFTSGGSTRIRGFKILRADRLDQVSDETFLDWRRRGWLGALYAHLHSTARWARLIELAAAARPPAAA</sequence>
<organism evidence="1 2">
    <name type="scientific">Limobrevibacterium gyesilva</name>
    <dbReference type="NCBI Taxonomy" id="2991712"/>
    <lineage>
        <taxon>Bacteria</taxon>
        <taxon>Pseudomonadati</taxon>
        <taxon>Pseudomonadota</taxon>
        <taxon>Alphaproteobacteria</taxon>
        <taxon>Acetobacterales</taxon>
        <taxon>Acetobacteraceae</taxon>
        <taxon>Limobrevibacterium</taxon>
    </lineage>
</organism>
<dbReference type="AlphaFoldDB" id="A0AA42CFF1"/>
<dbReference type="EMBL" id="JAPDNT010000020">
    <property type="protein sequence ID" value="MCW3476539.1"/>
    <property type="molecule type" value="Genomic_DNA"/>
</dbReference>
<reference evidence="1" key="2">
    <citation type="submission" date="2022-10" db="EMBL/GenBank/DDBJ databases">
        <authorList>
            <person name="Trinh H.N."/>
        </authorList>
    </citation>
    <scope>NUCLEOTIDE SEQUENCE</scope>
    <source>
        <strain evidence="1">RN2-1</strain>
    </source>
</reference>
<accession>A0AA42CFF1</accession>
<keyword evidence="2" id="KW-1185">Reference proteome</keyword>
<comment type="caution">
    <text evidence="1">The sequence shown here is derived from an EMBL/GenBank/DDBJ whole genome shotgun (WGS) entry which is preliminary data.</text>
</comment>
<evidence type="ECO:0000313" key="2">
    <source>
        <dbReference type="Proteomes" id="UP001165679"/>
    </source>
</evidence>
<evidence type="ECO:0000313" key="1">
    <source>
        <dbReference type="EMBL" id="MCW3476539.1"/>
    </source>
</evidence>
<dbReference type="RefSeq" id="WP_264715342.1">
    <property type="nucleotide sequence ID" value="NZ_JAPDNT010000020.1"/>
</dbReference>
<dbReference type="InterPro" id="IPR010836">
    <property type="entry name" value="SapC"/>
</dbReference>
<proteinExistence type="predicted"/>
<reference evidence="1" key="1">
    <citation type="submission" date="2022-09" db="EMBL/GenBank/DDBJ databases">
        <title>Rhodovastum sp. nov. RN2-1 isolated from soil in Seongnam, South Korea.</title>
        <authorList>
            <person name="Le N.T."/>
        </authorList>
    </citation>
    <scope>NUCLEOTIDE SEQUENCE</scope>
    <source>
        <strain evidence="1">RN2-1</strain>
    </source>
</reference>
<dbReference type="Proteomes" id="UP001165679">
    <property type="component" value="Unassembled WGS sequence"/>
</dbReference>
<protein>
    <submittedName>
        <fullName evidence="1">SapC family protein</fullName>
    </submittedName>
</protein>
<gene>
    <name evidence="1" type="ORF">OL599_18405</name>
</gene>